<feature type="non-terminal residue" evidence="2">
    <location>
        <position position="1"/>
    </location>
</feature>
<reference evidence="2 3" key="1">
    <citation type="submission" date="2024-05" db="EMBL/GenBank/DDBJ databases">
        <title>Genome sequencing and assembly of Indian major carp, Cirrhinus mrigala (Hamilton, 1822).</title>
        <authorList>
            <person name="Mohindra V."/>
            <person name="Chowdhury L.M."/>
            <person name="Lal K."/>
            <person name="Jena J.K."/>
        </authorList>
    </citation>
    <scope>NUCLEOTIDE SEQUENCE [LARGE SCALE GENOMIC DNA]</scope>
    <source>
        <strain evidence="2">CM1030</strain>
        <tissue evidence="2">Blood</tissue>
    </source>
</reference>
<evidence type="ECO:0000313" key="3">
    <source>
        <dbReference type="Proteomes" id="UP001529510"/>
    </source>
</evidence>
<evidence type="ECO:0000313" key="2">
    <source>
        <dbReference type="EMBL" id="KAL0170648.1"/>
    </source>
</evidence>
<organism evidence="2 3">
    <name type="scientific">Cirrhinus mrigala</name>
    <name type="common">Mrigala</name>
    <dbReference type="NCBI Taxonomy" id="683832"/>
    <lineage>
        <taxon>Eukaryota</taxon>
        <taxon>Metazoa</taxon>
        <taxon>Chordata</taxon>
        <taxon>Craniata</taxon>
        <taxon>Vertebrata</taxon>
        <taxon>Euteleostomi</taxon>
        <taxon>Actinopterygii</taxon>
        <taxon>Neopterygii</taxon>
        <taxon>Teleostei</taxon>
        <taxon>Ostariophysi</taxon>
        <taxon>Cypriniformes</taxon>
        <taxon>Cyprinidae</taxon>
        <taxon>Labeoninae</taxon>
        <taxon>Labeonini</taxon>
        <taxon>Cirrhinus</taxon>
    </lineage>
</organism>
<dbReference type="AlphaFoldDB" id="A0ABD0P984"/>
<dbReference type="Proteomes" id="UP001529510">
    <property type="component" value="Unassembled WGS sequence"/>
</dbReference>
<protein>
    <submittedName>
        <fullName evidence="2">Uncharacterized protein</fullName>
    </submittedName>
</protein>
<feature type="region of interest" description="Disordered" evidence="1">
    <location>
        <begin position="30"/>
        <end position="84"/>
    </location>
</feature>
<name>A0ABD0P984_CIRMR</name>
<keyword evidence="3" id="KW-1185">Reference proteome</keyword>
<gene>
    <name evidence="2" type="ORF">M9458_035244</name>
</gene>
<comment type="caution">
    <text evidence="2">The sequence shown here is derived from an EMBL/GenBank/DDBJ whole genome shotgun (WGS) entry which is preliminary data.</text>
</comment>
<feature type="non-terminal residue" evidence="2">
    <location>
        <position position="84"/>
    </location>
</feature>
<sequence length="84" mass="9491">PVVPESINSSIFHQLAEHLQQQNLEQFQKQLMEHQQHQQKSMTMEGQDAIFGPENSAPPGQSSAPPQLPEQEAKMDDSIDNQQQ</sequence>
<dbReference type="EMBL" id="JAMKFB020000017">
    <property type="protein sequence ID" value="KAL0170648.1"/>
    <property type="molecule type" value="Genomic_DNA"/>
</dbReference>
<evidence type="ECO:0000256" key="1">
    <source>
        <dbReference type="SAM" id="MobiDB-lite"/>
    </source>
</evidence>
<proteinExistence type="predicted"/>
<accession>A0ABD0P984</accession>